<keyword evidence="3" id="KW-0808">Transferase</keyword>
<keyword evidence="7" id="KW-0378">Hydrolase</keyword>
<evidence type="ECO:0000256" key="7">
    <source>
        <dbReference type="ARBA" id="ARBA00022801"/>
    </source>
</evidence>
<feature type="compositionally biased region" description="Basic and acidic residues" evidence="11">
    <location>
        <begin position="1153"/>
        <end position="1163"/>
    </location>
</feature>
<dbReference type="InterPro" id="IPR043128">
    <property type="entry name" value="Rev_trsase/Diguanyl_cyclase"/>
</dbReference>
<reference evidence="14" key="1">
    <citation type="submission" date="2019-10" db="EMBL/GenBank/DDBJ databases">
        <title>Conservation and host-specific expression of non-tandemly repeated heterogenous ribosome RNA gene in arbuscular mycorrhizal fungi.</title>
        <authorList>
            <person name="Maeda T."/>
            <person name="Kobayashi Y."/>
            <person name="Nakagawa T."/>
            <person name="Ezawa T."/>
            <person name="Yamaguchi K."/>
            <person name="Bino T."/>
            <person name="Nishimoto Y."/>
            <person name="Shigenobu S."/>
            <person name="Kawaguchi M."/>
        </authorList>
    </citation>
    <scope>NUCLEOTIDE SEQUENCE</scope>
    <source>
        <strain evidence="14">HR1</strain>
    </source>
</reference>
<evidence type="ECO:0000259" key="13">
    <source>
        <dbReference type="PROSITE" id="PS50878"/>
    </source>
</evidence>
<dbReference type="GO" id="GO:0008233">
    <property type="term" value="F:peptidase activity"/>
    <property type="evidence" value="ECO:0007669"/>
    <property type="project" value="UniProtKB-KW"/>
</dbReference>
<evidence type="ECO:0000256" key="8">
    <source>
        <dbReference type="ARBA" id="ARBA00022918"/>
    </source>
</evidence>
<organism evidence="14 15">
    <name type="scientific">Rhizophagus clarus</name>
    <dbReference type="NCBI Taxonomy" id="94130"/>
    <lineage>
        <taxon>Eukaryota</taxon>
        <taxon>Fungi</taxon>
        <taxon>Fungi incertae sedis</taxon>
        <taxon>Mucoromycota</taxon>
        <taxon>Glomeromycotina</taxon>
        <taxon>Glomeromycetes</taxon>
        <taxon>Glomerales</taxon>
        <taxon>Glomeraceae</taxon>
        <taxon>Rhizophagus</taxon>
    </lineage>
</organism>
<dbReference type="Gene3D" id="3.30.70.270">
    <property type="match status" value="2"/>
</dbReference>
<keyword evidence="4" id="KW-0548">Nucleotidyltransferase</keyword>
<dbReference type="SMART" id="SM00343">
    <property type="entry name" value="ZnF_C2HC"/>
    <property type="match status" value="2"/>
</dbReference>
<name>A0A8H3QKC8_9GLOM</name>
<dbReference type="GO" id="GO:0003676">
    <property type="term" value="F:nucleic acid binding"/>
    <property type="evidence" value="ECO:0007669"/>
    <property type="project" value="InterPro"/>
</dbReference>
<dbReference type="GO" id="GO:0006508">
    <property type="term" value="P:proteolysis"/>
    <property type="evidence" value="ECO:0007669"/>
    <property type="project" value="UniProtKB-KW"/>
</dbReference>
<dbReference type="GO" id="GO:0003964">
    <property type="term" value="F:RNA-directed DNA polymerase activity"/>
    <property type="evidence" value="ECO:0007669"/>
    <property type="project" value="UniProtKB-KW"/>
</dbReference>
<keyword evidence="6" id="KW-0255">Endonuclease</keyword>
<dbReference type="PROSITE" id="PS50878">
    <property type="entry name" value="RT_POL"/>
    <property type="match status" value="1"/>
</dbReference>
<keyword evidence="8" id="KW-0695">RNA-directed DNA polymerase</keyword>
<evidence type="ECO:0000256" key="1">
    <source>
        <dbReference type="ARBA" id="ARBA00012493"/>
    </source>
</evidence>
<dbReference type="CDD" id="cd01647">
    <property type="entry name" value="RT_LTR"/>
    <property type="match status" value="1"/>
</dbReference>
<dbReference type="SUPFAM" id="SSF50630">
    <property type="entry name" value="Acid proteases"/>
    <property type="match status" value="1"/>
</dbReference>
<dbReference type="InterPro" id="IPR005162">
    <property type="entry name" value="Retrotrans_gag_dom"/>
</dbReference>
<dbReference type="Gene3D" id="4.10.60.10">
    <property type="entry name" value="Zinc finger, CCHC-type"/>
    <property type="match status" value="2"/>
</dbReference>
<dbReference type="InterPro" id="IPR001878">
    <property type="entry name" value="Znf_CCHC"/>
</dbReference>
<evidence type="ECO:0000256" key="11">
    <source>
        <dbReference type="SAM" id="MobiDB-lite"/>
    </source>
</evidence>
<evidence type="ECO:0000256" key="9">
    <source>
        <dbReference type="PROSITE-ProRule" id="PRU00047"/>
    </source>
</evidence>
<dbReference type="InterPro" id="IPR000477">
    <property type="entry name" value="RT_dom"/>
</dbReference>
<dbReference type="CDD" id="cd09274">
    <property type="entry name" value="RNase_HI_RT_Ty3"/>
    <property type="match status" value="1"/>
</dbReference>
<dbReference type="Gene3D" id="3.10.20.370">
    <property type="match status" value="1"/>
</dbReference>
<dbReference type="FunFam" id="3.10.10.10:FF:000007">
    <property type="entry name" value="Retrovirus-related Pol polyprotein from transposon 17.6-like Protein"/>
    <property type="match status" value="1"/>
</dbReference>
<dbReference type="InterPro" id="IPR036875">
    <property type="entry name" value="Znf_CCHC_sf"/>
</dbReference>
<dbReference type="InterPro" id="IPR043502">
    <property type="entry name" value="DNA/RNA_pol_sf"/>
</dbReference>
<dbReference type="EC" id="2.7.7.49" evidence="1"/>
<evidence type="ECO:0000256" key="2">
    <source>
        <dbReference type="ARBA" id="ARBA00022670"/>
    </source>
</evidence>
<feature type="domain" description="CCHC-type" evidence="12">
    <location>
        <begin position="806"/>
        <end position="820"/>
    </location>
</feature>
<keyword evidence="2" id="KW-0645">Protease</keyword>
<dbReference type="GO" id="GO:0004519">
    <property type="term" value="F:endonuclease activity"/>
    <property type="evidence" value="ECO:0007669"/>
    <property type="project" value="UniProtKB-KW"/>
</dbReference>
<dbReference type="PROSITE" id="PS50158">
    <property type="entry name" value="ZF_CCHC"/>
    <property type="match status" value="2"/>
</dbReference>
<dbReference type="SUPFAM" id="SSF57756">
    <property type="entry name" value="Retrovirus zinc finger-like domains"/>
    <property type="match status" value="2"/>
</dbReference>
<keyword evidence="10" id="KW-0175">Coiled coil</keyword>
<dbReference type="PANTHER" id="PTHR37984">
    <property type="entry name" value="PROTEIN CBG26694"/>
    <property type="match status" value="1"/>
</dbReference>
<keyword evidence="9" id="KW-0479">Metal-binding</keyword>
<dbReference type="FunFam" id="3.10.20.370:FF:000001">
    <property type="entry name" value="Retrovirus-related Pol polyprotein from transposon 17.6-like protein"/>
    <property type="match status" value="1"/>
</dbReference>
<dbReference type="GO" id="GO:0008270">
    <property type="term" value="F:zinc ion binding"/>
    <property type="evidence" value="ECO:0007669"/>
    <property type="project" value="UniProtKB-KW"/>
</dbReference>
<evidence type="ECO:0000259" key="12">
    <source>
        <dbReference type="PROSITE" id="PS50158"/>
    </source>
</evidence>
<dbReference type="Pfam" id="PF13975">
    <property type="entry name" value="gag-asp_proteas"/>
    <property type="match status" value="1"/>
</dbReference>
<dbReference type="InterPro" id="IPR050951">
    <property type="entry name" value="Retrovirus_Pol_polyprotein"/>
</dbReference>
<feature type="coiled-coil region" evidence="10">
    <location>
        <begin position="1385"/>
        <end position="1412"/>
    </location>
</feature>
<dbReference type="SUPFAM" id="SSF56672">
    <property type="entry name" value="DNA/RNA polymerases"/>
    <property type="match status" value="1"/>
</dbReference>
<accession>A0A8H3QKC8</accession>
<keyword evidence="5" id="KW-0540">Nuclease</keyword>
<comment type="caution">
    <text evidence="14">The sequence shown here is derived from an EMBL/GenBank/DDBJ whole genome shotgun (WGS) entry which is preliminary data.</text>
</comment>
<gene>
    <name evidence="14" type="ORF">RCL2_000953900</name>
</gene>
<sequence>MEYFMERQMDYYNHQELHEVQMIVKDKDCLSCEKCYPIREEVPRVFEKVWRILKKFESSIGEYNRITVIEVLNLLSIDSRERDDYNRPKNKKILDRIIESIRYNEQPSFKEKGLRQVLVVIARDCIENNKENEVCDGLIGNPELVKYGYILEEWDIEIRFEKFWMWYRIEHKGGPVNIKSYEALKTFKEILYLIDEEKETNEELPYRAKRLIIELVNEYIEYIGSRFSQDIILKIWNKVKETKQFSIDEENMEEDSESSIESYKLTEDTEKEIKLEDEELHHKCMNWLKGKGVLDDDNNINESAQNEQNDNDSEYIGSDDSFEKLGLEEKVTKLLKRKREIMGMASEEEIRKFLEWGYIESIIMDNNIVLEYRKLRIEGDPYDEDDEIRAIKRKEENEEEIELTTEYESSDEKYDFNEQEIEENDDNNIENNINTLKNYPSPNHSDLEIISSEELNPETESNSETSEDEINQELENFRRILRTPSPLRNMALNENQLKRTLEIVLGFPANTLDNPLGPGQTLTEMVNTVGETSGGIIWPIFNGREDEDVNDWIIQFELAFSASRRNAGNNGEHKAAIVANCLKGTALQWYLERKEAGAGNLINWVDNDNDDDLKHRIKQKFTSEEVRRKKMLELRRMKQGINEGIEEYARRFRNLLRIATREYAWDDAIQVDSFIEGLEPITGYNVRLLNPGNLNEAIEHAKRIEGARNGLLGKIIPEQNNSMENILQENTQKYKKPNPIKQHMEEPVTDDKMNELIKKFEKMEAHMLERENYRRSTRRNIPDKGFNGNENNRNRNREYDMNRIICFKCQRVGHYATECPIGNNNRRVNIVEPYNDYEREYYDEYCDRECYDNYYTEEINEEDEYEDDLYPVNTKSEFRNAPNRRPIGIRQRTNDNMIRQQEVRTREADQRRNMNDIDINMENPRRRGFTEEQRQKGLVNRRANNTCGNCLQKGHFTKECPNETVRRRYEKPEVDEVERIMNANINIPLRNYIQEKPFERTQATRCNVLIEGKLVKALVDTGAGPLVMSNRLRKELEIPIRRKSNVIFKIANGNKTASLGIAEIEIELDEGLIIPIRVEIIDSSEKDLILGTDLLKYGIINLKEGILTIRIDEEEYKIPISFRNKNKEMKESSESKNENNEEKENEYESESENNSKYESKDNQELYEEEEEMYIRLARKHYLSESENESENELKVYKEIFEYDGEKENRINYVKHEIKIKEGQEPIMQKRYRETEEKGKFIKKEIEQMLKLERIRPSKSPWASPVTLAKKKTGNYRFCVDYRKLNAVTITDAYPLPRIDELLERYRTAKWFTSLDLAAGFHQVEMAEEDKEKTAFICSKGLYEYNVMPFGLKNAPGTFQRLMDEILSEYIGEFVVVYIDDIMIYSKSFEEHMEHLEKVLRKLKEKNIILKLKKCKFGERNIEFLGHIVGRDGLKPEEKKIEKIRNMERPRNVKEIRLFLGLFSYYRKFVKDFSRIAKPISNLVRKNVEFKWEEKQQEAFEELKKRLMEYPVLIQPDFNKKFILMTDASGEGLGAVLGQRDESGKEKVIAYASRSLTGAETNYAITDLECLAVVWAVQHFHKFLIERKFEIITDHAALKGLMNAKIPKGRRARWIMELQQYDCEMIHRSGKENKNADALSRMKYENSKSNEKEVKIIKPGNSKQKYVKVGGKWHIDKNMKNRKWENIRYYTDKEAILLNLDDKSEKEILQKLGRKSNRKRRKDDNRFKEPNKEYEWLFRRQVVEEINRRIITYEDEDIIILDKSPYCEYFYQKTKSFDRGLINAIGNHKIEKEIFRYENIIENAIVIFLENKRCWENYIKRETKKSGEGHKASYDTLNKEEYMDMVRMFKDYQNIYERNKKYKRVEIRNDNESWKKVYEEILKFEI</sequence>
<evidence type="ECO:0000313" key="15">
    <source>
        <dbReference type="Proteomes" id="UP000615446"/>
    </source>
</evidence>
<dbReference type="Gene3D" id="2.40.70.10">
    <property type="entry name" value="Acid Proteases"/>
    <property type="match status" value="1"/>
</dbReference>
<dbReference type="Pfam" id="PF03732">
    <property type="entry name" value="Retrotrans_gag"/>
    <property type="match status" value="1"/>
</dbReference>
<evidence type="ECO:0000256" key="5">
    <source>
        <dbReference type="ARBA" id="ARBA00022722"/>
    </source>
</evidence>
<protein>
    <recommendedName>
        <fullName evidence="1">RNA-directed DNA polymerase</fullName>
        <ecNumber evidence="1">2.7.7.49</ecNumber>
    </recommendedName>
</protein>
<keyword evidence="9" id="KW-0863">Zinc-finger</keyword>
<evidence type="ECO:0000256" key="3">
    <source>
        <dbReference type="ARBA" id="ARBA00022679"/>
    </source>
</evidence>
<dbReference type="Proteomes" id="UP000615446">
    <property type="component" value="Unassembled WGS sequence"/>
</dbReference>
<evidence type="ECO:0000256" key="4">
    <source>
        <dbReference type="ARBA" id="ARBA00022695"/>
    </source>
</evidence>
<evidence type="ECO:0000313" key="14">
    <source>
        <dbReference type="EMBL" id="GES82327.1"/>
    </source>
</evidence>
<evidence type="ECO:0000256" key="10">
    <source>
        <dbReference type="SAM" id="Coils"/>
    </source>
</evidence>
<dbReference type="Pfam" id="PF00098">
    <property type="entry name" value="zf-CCHC"/>
    <property type="match status" value="1"/>
</dbReference>
<feature type="domain" description="Reverse transcriptase" evidence="13">
    <location>
        <begin position="1249"/>
        <end position="1428"/>
    </location>
</feature>
<proteinExistence type="predicted"/>
<feature type="region of interest" description="Disordered" evidence="11">
    <location>
        <begin position="1127"/>
        <end position="1164"/>
    </location>
</feature>
<dbReference type="EMBL" id="BLAL01000060">
    <property type="protein sequence ID" value="GES82327.1"/>
    <property type="molecule type" value="Genomic_DNA"/>
</dbReference>
<dbReference type="PANTHER" id="PTHR37984:SF5">
    <property type="entry name" value="PROTEIN NYNRIN-LIKE"/>
    <property type="match status" value="1"/>
</dbReference>
<dbReference type="Gene3D" id="3.10.10.10">
    <property type="entry name" value="HIV Type 1 Reverse Transcriptase, subunit A, domain 1"/>
    <property type="match status" value="1"/>
</dbReference>
<feature type="compositionally biased region" description="Basic and acidic residues" evidence="11">
    <location>
        <begin position="1127"/>
        <end position="1142"/>
    </location>
</feature>
<feature type="region of interest" description="Disordered" evidence="11">
    <location>
        <begin position="298"/>
        <end position="319"/>
    </location>
</feature>
<evidence type="ECO:0000256" key="6">
    <source>
        <dbReference type="ARBA" id="ARBA00022759"/>
    </source>
</evidence>
<keyword evidence="9" id="KW-0862">Zinc</keyword>
<dbReference type="InterPro" id="IPR041373">
    <property type="entry name" value="RT_RNaseH"/>
</dbReference>
<dbReference type="Pfam" id="PF00078">
    <property type="entry name" value="RVT_1"/>
    <property type="match status" value="1"/>
</dbReference>
<dbReference type="InterPro" id="IPR021109">
    <property type="entry name" value="Peptidase_aspartic_dom_sf"/>
</dbReference>
<dbReference type="OrthoDB" id="2348824at2759"/>
<feature type="domain" description="CCHC-type" evidence="12">
    <location>
        <begin position="947"/>
        <end position="962"/>
    </location>
</feature>
<dbReference type="CDD" id="cd00303">
    <property type="entry name" value="retropepsin_like"/>
    <property type="match status" value="1"/>
</dbReference>
<dbReference type="Pfam" id="PF17917">
    <property type="entry name" value="RT_RNaseH"/>
    <property type="match status" value="1"/>
</dbReference>
<dbReference type="FunFam" id="3.30.70.270:FF:000020">
    <property type="entry name" value="Transposon Tf2-6 polyprotein-like Protein"/>
    <property type="match status" value="1"/>
</dbReference>